<proteinExistence type="inferred from homology"/>
<dbReference type="PANTHER" id="PTHR11693">
    <property type="entry name" value="ATP SYNTHASE GAMMA CHAIN"/>
    <property type="match status" value="1"/>
</dbReference>
<dbReference type="GO" id="GO:0046933">
    <property type="term" value="F:proton-transporting ATP synthase activity, rotational mechanism"/>
    <property type="evidence" value="ECO:0007669"/>
    <property type="project" value="InterPro"/>
</dbReference>
<evidence type="ECO:0000256" key="8">
    <source>
        <dbReference type="ARBA" id="ARBA00023196"/>
    </source>
</evidence>
<dbReference type="GO" id="GO:0045259">
    <property type="term" value="C:proton-transporting ATP synthase complex"/>
    <property type="evidence" value="ECO:0007669"/>
    <property type="project" value="UniProtKB-KW"/>
</dbReference>
<sequence>MQTSEVLKRKISTAQDLQSVVRTMKSLAAVSIRQYQKAVESLNEYKKTLEMGLQIVLKDRSIDLPFPEPKPPNHLGAIIFGSDQGLCGPLNALIASHALQSMEELGVNRKNRTVLTIGMRLQGHLEEKNQDIFENLPPPSSVAGITSSVQEVLLILEEWRFNLSIDSVILYYHESMSGFSYRPCTQQLLPVDLRWLRDIQGRKWQSRTLPIYRMGGDDLFAALVREHLFVSLYRALAESSASENASRLATMQSAEKNIGDHLDELGTLFHRQRQSTITEELLDILAGFEVLNEKKSNSRRKESW</sequence>
<gene>
    <name evidence="10" type="ORF">SAMN04489760_10484</name>
</gene>
<dbReference type="Gene3D" id="3.40.1380.10">
    <property type="match status" value="1"/>
</dbReference>
<dbReference type="SUPFAM" id="SSF52943">
    <property type="entry name" value="ATP synthase (F1-ATPase), gamma subunit"/>
    <property type="match status" value="1"/>
</dbReference>
<dbReference type="RefSeq" id="WP_093882438.1">
    <property type="nucleotide sequence ID" value="NZ_FOBS01000004.1"/>
</dbReference>
<keyword evidence="9" id="KW-0066">ATP synthesis</keyword>
<organism evidence="10 11">
    <name type="scientific">Syntrophus gentianae</name>
    <dbReference type="NCBI Taxonomy" id="43775"/>
    <lineage>
        <taxon>Bacteria</taxon>
        <taxon>Pseudomonadati</taxon>
        <taxon>Thermodesulfobacteriota</taxon>
        <taxon>Syntrophia</taxon>
        <taxon>Syntrophales</taxon>
        <taxon>Syntrophaceae</taxon>
        <taxon>Syntrophus</taxon>
    </lineage>
</organism>
<keyword evidence="5" id="KW-0375">Hydrogen ion transport</keyword>
<dbReference type="Proteomes" id="UP000198744">
    <property type="component" value="Unassembled WGS sequence"/>
</dbReference>
<dbReference type="PANTHER" id="PTHR11693:SF22">
    <property type="entry name" value="ATP SYNTHASE SUBUNIT GAMMA, MITOCHONDRIAL"/>
    <property type="match status" value="1"/>
</dbReference>
<evidence type="ECO:0000256" key="5">
    <source>
        <dbReference type="ARBA" id="ARBA00022781"/>
    </source>
</evidence>
<dbReference type="EMBL" id="FOBS01000004">
    <property type="protein sequence ID" value="SEM10669.1"/>
    <property type="molecule type" value="Genomic_DNA"/>
</dbReference>
<evidence type="ECO:0000256" key="7">
    <source>
        <dbReference type="ARBA" id="ARBA00023136"/>
    </source>
</evidence>
<evidence type="ECO:0000313" key="10">
    <source>
        <dbReference type="EMBL" id="SEM10669.1"/>
    </source>
</evidence>
<name>A0A1H7VP61_9BACT</name>
<keyword evidence="6" id="KW-0406">Ion transport</keyword>
<accession>A0A1H7VP61</accession>
<evidence type="ECO:0000256" key="1">
    <source>
        <dbReference type="ARBA" id="ARBA00003456"/>
    </source>
</evidence>
<evidence type="ECO:0000256" key="4">
    <source>
        <dbReference type="ARBA" id="ARBA00022448"/>
    </source>
</evidence>
<dbReference type="Pfam" id="PF00231">
    <property type="entry name" value="ATP-synt"/>
    <property type="match status" value="1"/>
</dbReference>
<evidence type="ECO:0000256" key="2">
    <source>
        <dbReference type="ARBA" id="ARBA00004170"/>
    </source>
</evidence>
<comment type="similarity">
    <text evidence="3">Belongs to the ATPase gamma chain family.</text>
</comment>
<dbReference type="CDD" id="cd12151">
    <property type="entry name" value="F1-ATPase_gamma"/>
    <property type="match status" value="1"/>
</dbReference>
<evidence type="ECO:0000256" key="6">
    <source>
        <dbReference type="ARBA" id="ARBA00023065"/>
    </source>
</evidence>
<dbReference type="NCBIfam" id="TIGR03323">
    <property type="entry name" value="alt_F1F0_F1_gam"/>
    <property type="match status" value="1"/>
</dbReference>
<protein>
    <submittedName>
        <fullName evidence="10">F-type H+-transporting ATPase subunit gamma</fullName>
    </submittedName>
</protein>
<dbReference type="STRING" id="43775.SAMN04489760_10484"/>
<dbReference type="InterPro" id="IPR017709">
    <property type="entry name" value="Alt_ATP_synth_F1_gsu"/>
</dbReference>
<keyword evidence="7" id="KW-0472">Membrane</keyword>
<keyword evidence="8" id="KW-0139">CF(1)</keyword>
<keyword evidence="4" id="KW-0813">Transport</keyword>
<keyword evidence="11" id="KW-1185">Reference proteome</keyword>
<dbReference type="PRINTS" id="PR00126">
    <property type="entry name" value="ATPASEGAMMA"/>
</dbReference>
<comment type="subcellular location">
    <subcellularLocation>
        <location evidence="2">Membrane</location>
        <topology evidence="2">Peripheral membrane protein</topology>
    </subcellularLocation>
</comment>
<comment type="function">
    <text evidence="1">Produces ATP from ADP in the presence of a proton gradient across the membrane. The gamma chain is believed to be important in regulating ATPase activity and the flow of protons through the CF(0) complex.</text>
</comment>
<reference evidence="10 11" key="1">
    <citation type="submission" date="2016-10" db="EMBL/GenBank/DDBJ databases">
        <authorList>
            <person name="de Groot N.N."/>
        </authorList>
    </citation>
    <scope>NUCLEOTIDE SEQUENCE [LARGE SCALE GENOMIC DNA]</scope>
    <source>
        <strain evidence="10 11">DSM 8423</strain>
    </source>
</reference>
<dbReference type="AlphaFoldDB" id="A0A1H7VP61"/>
<evidence type="ECO:0000313" key="11">
    <source>
        <dbReference type="Proteomes" id="UP000198744"/>
    </source>
</evidence>
<evidence type="ECO:0000256" key="9">
    <source>
        <dbReference type="ARBA" id="ARBA00023310"/>
    </source>
</evidence>
<evidence type="ECO:0000256" key="3">
    <source>
        <dbReference type="ARBA" id="ARBA00007681"/>
    </source>
</evidence>
<dbReference type="InterPro" id="IPR035968">
    <property type="entry name" value="ATP_synth_F1_ATPase_gsu"/>
</dbReference>
<dbReference type="InterPro" id="IPR000131">
    <property type="entry name" value="ATP_synth_F1_gsu"/>
</dbReference>
<dbReference type="Gene3D" id="1.10.287.80">
    <property type="entry name" value="ATP synthase, gamma subunit, helix hairpin domain"/>
    <property type="match status" value="1"/>
</dbReference>
<dbReference type="OrthoDB" id="9812769at2"/>